<evidence type="ECO:0000256" key="1">
    <source>
        <dbReference type="SAM" id="MobiDB-lite"/>
    </source>
</evidence>
<proteinExistence type="predicted"/>
<feature type="region of interest" description="Disordered" evidence="1">
    <location>
        <begin position="30"/>
        <end position="49"/>
    </location>
</feature>
<accession>A0A3L6RZA5</accession>
<evidence type="ECO:0000313" key="2">
    <source>
        <dbReference type="EMBL" id="RLN11965.1"/>
    </source>
</evidence>
<sequence>MMLRVVRLEIEERAVPVAAVGLAREGLPPMKHKRHAASQGDDAGLRQAQRRRENHKRLTYTFPMFSNFGGWLEEAHGRCSVEESKQFQLNMLGNEIAEVEKALSGVKQPVRDYEYACFNPVTNGIVDYHTATPHVSDFTNYPG</sequence>
<gene>
    <name evidence="2" type="ORF">C2845_PM09G12740</name>
</gene>
<name>A0A3L6RZA5_PANMI</name>
<keyword evidence="3" id="KW-1185">Reference proteome</keyword>
<dbReference type="Proteomes" id="UP000275267">
    <property type="component" value="Unassembled WGS sequence"/>
</dbReference>
<organism evidence="2 3">
    <name type="scientific">Panicum miliaceum</name>
    <name type="common">Proso millet</name>
    <name type="synonym">Broomcorn millet</name>
    <dbReference type="NCBI Taxonomy" id="4540"/>
    <lineage>
        <taxon>Eukaryota</taxon>
        <taxon>Viridiplantae</taxon>
        <taxon>Streptophyta</taxon>
        <taxon>Embryophyta</taxon>
        <taxon>Tracheophyta</taxon>
        <taxon>Spermatophyta</taxon>
        <taxon>Magnoliopsida</taxon>
        <taxon>Liliopsida</taxon>
        <taxon>Poales</taxon>
        <taxon>Poaceae</taxon>
        <taxon>PACMAD clade</taxon>
        <taxon>Panicoideae</taxon>
        <taxon>Panicodae</taxon>
        <taxon>Paniceae</taxon>
        <taxon>Panicinae</taxon>
        <taxon>Panicum</taxon>
        <taxon>Panicum sect. Panicum</taxon>
    </lineage>
</organism>
<protein>
    <submittedName>
        <fullName evidence="2">Uncharacterized protein</fullName>
    </submittedName>
</protein>
<dbReference type="STRING" id="4540.A0A3L6RZA5"/>
<evidence type="ECO:0000313" key="3">
    <source>
        <dbReference type="Proteomes" id="UP000275267"/>
    </source>
</evidence>
<dbReference type="AlphaFoldDB" id="A0A3L6RZA5"/>
<dbReference type="EMBL" id="PQIB02000006">
    <property type="protein sequence ID" value="RLN11965.1"/>
    <property type="molecule type" value="Genomic_DNA"/>
</dbReference>
<dbReference type="OrthoDB" id="10267235at2759"/>
<reference evidence="3" key="1">
    <citation type="journal article" date="2019" name="Nat. Commun.">
        <title>The genome of broomcorn millet.</title>
        <authorList>
            <person name="Zou C."/>
            <person name="Miki D."/>
            <person name="Li D."/>
            <person name="Tang Q."/>
            <person name="Xiao L."/>
            <person name="Rajput S."/>
            <person name="Deng P."/>
            <person name="Jia W."/>
            <person name="Huang R."/>
            <person name="Zhang M."/>
            <person name="Sun Y."/>
            <person name="Hu J."/>
            <person name="Fu X."/>
            <person name="Schnable P.S."/>
            <person name="Li F."/>
            <person name="Zhang H."/>
            <person name="Feng B."/>
            <person name="Zhu X."/>
            <person name="Liu R."/>
            <person name="Schnable J.C."/>
            <person name="Zhu J.-K."/>
            <person name="Zhang H."/>
        </authorList>
    </citation>
    <scope>NUCLEOTIDE SEQUENCE [LARGE SCALE GENOMIC DNA]</scope>
</reference>
<comment type="caution">
    <text evidence="2">The sequence shown here is derived from an EMBL/GenBank/DDBJ whole genome shotgun (WGS) entry which is preliminary data.</text>
</comment>